<dbReference type="EMBL" id="QKZI01000001">
    <property type="protein sequence ID" value="PZX07773.1"/>
    <property type="molecule type" value="Genomic_DNA"/>
</dbReference>
<dbReference type="SUPFAM" id="SSF46689">
    <property type="entry name" value="Homeodomain-like"/>
    <property type="match status" value="1"/>
</dbReference>
<feature type="domain" description="HTH tetR-type" evidence="4">
    <location>
        <begin position="9"/>
        <end position="69"/>
    </location>
</feature>
<gene>
    <name evidence="5" type="ORF">C7437_101895</name>
</gene>
<dbReference type="PROSITE" id="PS50977">
    <property type="entry name" value="HTH_TETR_2"/>
    <property type="match status" value="1"/>
</dbReference>
<dbReference type="PANTHER" id="PTHR43479">
    <property type="entry name" value="ACREF/ENVCD OPERON REPRESSOR-RELATED"/>
    <property type="match status" value="1"/>
</dbReference>
<name>A0A2W7N6Y0_9BACI</name>
<evidence type="ECO:0000313" key="5">
    <source>
        <dbReference type="EMBL" id="PZX07773.1"/>
    </source>
</evidence>
<dbReference type="InterPro" id="IPR050624">
    <property type="entry name" value="HTH-type_Tx_Regulator"/>
</dbReference>
<accession>A0A2W7N6Y0</accession>
<sequence length="206" mass="23979">MDNKNTRKTERQKQLLDIALELFATHGYDQTKISDIVNKANVSQGTFYWYFKSKEMIATEMFTQGRVAILETISTGYRIEKGSISESFDSSKQLFYKLFQFAKKNHFLMKILLKGIHSQPVLQVQVDTIKNDMKKAFAKNIRRASEFEMIPRSVDPELQAVFVMALIEGTLSSWLFQSEDEDWQQIEIEELVEKTVQFEFFGLFGV</sequence>
<evidence type="ECO:0000313" key="6">
    <source>
        <dbReference type="Proteomes" id="UP000248646"/>
    </source>
</evidence>
<dbReference type="Proteomes" id="UP000248646">
    <property type="component" value="Unassembled WGS sequence"/>
</dbReference>
<dbReference type="RefSeq" id="WP_170122306.1">
    <property type="nucleotide sequence ID" value="NZ_QKZI01000001.1"/>
</dbReference>
<dbReference type="GO" id="GO:0003677">
    <property type="term" value="F:DNA binding"/>
    <property type="evidence" value="ECO:0007669"/>
    <property type="project" value="UniProtKB-UniRule"/>
</dbReference>
<keyword evidence="6" id="KW-1185">Reference proteome</keyword>
<dbReference type="AlphaFoldDB" id="A0A2W7N6Y0"/>
<dbReference type="SUPFAM" id="SSF48498">
    <property type="entry name" value="Tetracyclin repressor-like, C-terminal domain"/>
    <property type="match status" value="1"/>
</dbReference>
<dbReference type="InterPro" id="IPR036271">
    <property type="entry name" value="Tet_transcr_reg_TetR-rel_C_sf"/>
</dbReference>
<evidence type="ECO:0000259" key="4">
    <source>
        <dbReference type="PROSITE" id="PS50977"/>
    </source>
</evidence>
<dbReference type="Gene3D" id="1.10.357.10">
    <property type="entry name" value="Tetracycline Repressor, domain 2"/>
    <property type="match status" value="1"/>
</dbReference>
<comment type="caution">
    <text evidence="5">The sequence shown here is derived from an EMBL/GenBank/DDBJ whole genome shotgun (WGS) entry which is preliminary data.</text>
</comment>
<dbReference type="Pfam" id="PF00440">
    <property type="entry name" value="TetR_N"/>
    <property type="match status" value="1"/>
</dbReference>
<feature type="DNA-binding region" description="H-T-H motif" evidence="3">
    <location>
        <begin position="32"/>
        <end position="51"/>
    </location>
</feature>
<dbReference type="PANTHER" id="PTHR43479:SF11">
    <property type="entry name" value="ACREF_ENVCD OPERON REPRESSOR-RELATED"/>
    <property type="match status" value="1"/>
</dbReference>
<organism evidence="5 6">
    <name type="scientific">Psychrobacillus insolitus</name>
    <dbReference type="NCBI Taxonomy" id="1461"/>
    <lineage>
        <taxon>Bacteria</taxon>
        <taxon>Bacillati</taxon>
        <taxon>Bacillota</taxon>
        <taxon>Bacilli</taxon>
        <taxon>Bacillales</taxon>
        <taxon>Bacillaceae</taxon>
        <taxon>Psychrobacillus</taxon>
    </lineage>
</organism>
<protein>
    <submittedName>
        <fullName evidence="5">TetR family transcriptional regulator</fullName>
    </submittedName>
</protein>
<proteinExistence type="predicted"/>
<evidence type="ECO:0000256" key="1">
    <source>
        <dbReference type="ARBA" id="ARBA00022491"/>
    </source>
</evidence>
<dbReference type="PRINTS" id="PR00455">
    <property type="entry name" value="HTHTETR"/>
</dbReference>
<keyword evidence="2 3" id="KW-0238">DNA-binding</keyword>
<evidence type="ECO:0000256" key="3">
    <source>
        <dbReference type="PROSITE-ProRule" id="PRU00335"/>
    </source>
</evidence>
<dbReference type="InterPro" id="IPR009057">
    <property type="entry name" value="Homeodomain-like_sf"/>
</dbReference>
<reference evidence="5 6" key="1">
    <citation type="submission" date="2018-06" db="EMBL/GenBank/DDBJ databases">
        <title>Genomic Encyclopedia of Type Strains, Phase IV (KMG-IV): sequencing the most valuable type-strain genomes for metagenomic binning, comparative biology and taxonomic classification.</title>
        <authorList>
            <person name="Goeker M."/>
        </authorList>
    </citation>
    <scope>NUCLEOTIDE SEQUENCE [LARGE SCALE GENOMIC DNA]</scope>
    <source>
        <strain evidence="5 6">DSM 5</strain>
    </source>
</reference>
<evidence type="ECO:0000256" key="2">
    <source>
        <dbReference type="ARBA" id="ARBA00023125"/>
    </source>
</evidence>
<dbReference type="InterPro" id="IPR001647">
    <property type="entry name" value="HTH_TetR"/>
</dbReference>
<keyword evidence="1" id="KW-0678">Repressor</keyword>